<keyword evidence="5" id="KW-1185">Reference proteome</keyword>
<gene>
    <name evidence="4" type="ORF">JOF56_007304</name>
</gene>
<dbReference type="InterPro" id="IPR001638">
    <property type="entry name" value="Solute-binding_3/MltF_N"/>
</dbReference>
<keyword evidence="1 2" id="KW-0732">Signal</keyword>
<feature type="domain" description="Solute-binding protein family 3/N-terminal" evidence="3">
    <location>
        <begin position="67"/>
        <end position="298"/>
    </location>
</feature>
<name>A0ABS4TSE5_9PSEU</name>
<dbReference type="SUPFAM" id="SSF53850">
    <property type="entry name" value="Periplasmic binding protein-like II"/>
    <property type="match status" value="1"/>
</dbReference>
<evidence type="ECO:0000313" key="5">
    <source>
        <dbReference type="Proteomes" id="UP001519332"/>
    </source>
</evidence>
<dbReference type="RefSeq" id="WP_209643930.1">
    <property type="nucleotide sequence ID" value="NZ_JAGINW010000001.1"/>
</dbReference>
<sequence>MNRPTISRRPRALVAAVSLATLLSAVVGCSSSGSGSAASPSSSAGAAIQADPALAAMLPQSVKDKGYLDVASEIYPPAVIVAQQGAEPTGWDVETVRAIAATLGLKARFQIVPFDGIVPGLQAGRYQAAAGEIFITPERSAVVTFVKNHVTTDSLLVKKDRDISGATEDALCGLTVSVQLGSAEAKFADSIAAKCQSGGKAVMQVKTFQEQAAVNLAVSEGRADAALGSTSQIAYVVNQTKGKFKTVELPWGPTNATGIALARNADTDRLAKAIEAATNKLLQDGTIKKILDSYTGGLGAVDKAAIVPAPAS</sequence>
<dbReference type="EMBL" id="JAGINW010000001">
    <property type="protein sequence ID" value="MBP2326919.1"/>
    <property type="molecule type" value="Genomic_DNA"/>
</dbReference>
<dbReference type="SMART" id="SM00062">
    <property type="entry name" value="PBPb"/>
    <property type="match status" value="1"/>
</dbReference>
<dbReference type="Proteomes" id="UP001519332">
    <property type="component" value="Unassembled WGS sequence"/>
</dbReference>
<dbReference type="Gene3D" id="3.40.190.10">
    <property type="entry name" value="Periplasmic binding protein-like II"/>
    <property type="match status" value="2"/>
</dbReference>
<dbReference type="PANTHER" id="PTHR35936">
    <property type="entry name" value="MEMBRANE-BOUND LYTIC MUREIN TRANSGLYCOSYLASE F"/>
    <property type="match status" value="1"/>
</dbReference>
<dbReference type="PROSITE" id="PS51257">
    <property type="entry name" value="PROKAR_LIPOPROTEIN"/>
    <property type="match status" value="1"/>
</dbReference>
<dbReference type="Pfam" id="PF00497">
    <property type="entry name" value="SBP_bac_3"/>
    <property type="match status" value="1"/>
</dbReference>
<dbReference type="PANTHER" id="PTHR35936:SF19">
    <property type="entry name" value="AMINO-ACID-BINDING PROTEIN YXEM-RELATED"/>
    <property type="match status" value="1"/>
</dbReference>
<evidence type="ECO:0000313" key="4">
    <source>
        <dbReference type="EMBL" id="MBP2326919.1"/>
    </source>
</evidence>
<reference evidence="4 5" key="1">
    <citation type="submission" date="2021-03" db="EMBL/GenBank/DDBJ databases">
        <title>Sequencing the genomes of 1000 actinobacteria strains.</title>
        <authorList>
            <person name="Klenk H.-P."/>
        </authorList>
    </citation>
    <scope>NUCLEOTIDE SEQUENCE [LARGE SCALE GENOMIC DNA]</scope>
    <source>
        <strain evidence="4 5">DSM 46670</strain>
    </source>
</reference>
<feature type="chain" id="PRO_5047290681" evidence="2">
    <location>
        <begin position="26"/>
        <end position="312"/>
    </location>
</feature>
<evidence type="ECO:0000256" key="2">
    <source>
        <dbReference type="SAM" id="SignalP"/>
    </source>
</evidence>
<evidence type="ECO:0000259" key="3">
    <source>
        <dbReference type="SMART" id="SM00062"/>
    </source>
</evidence>
<feature type="signal peptide" evidence="2">
    <location>
        <begin position="1"/>
        <end position="25"/>
    </location>
</feature>
<proteinExistence type="predicted"/>
<comment type="caution">
    <text evidence="4">The sequence shown here is derived from an EMBL/GenBank/DDBJ whole genome shotgun (WGS) entry which is preliminary data.</text>
</comment>
<evidence type="ECO:0000256" key="1">
    <source>
        <dbReference type="ARBA" id="ARBA00022729"/>
    </source>
</evidence>
<protein>
    <submittedName>
        <fullName evidence="4">Polar amino acid transport system substrate-binding protein</fullName>
    </submittedName>
</protein>
<organism evidence="4 5">
    <name type="scientific">Kibdelosporangium banguiense</name>
    <dbReference type="NCBI Taxonomy" id="1365924"/>
    <lineage>
        <taxon>Bacteria</taxon>
        <taxon>Bacillati</taxon>
        <taxon>Actinomycetota</taxon>
        <taxon>Actinomycetes</taxon>
        <taxon>Pseudonocardiales</taxon>
        <taxon>Pseudonocardiaceae</taxon>
        <taxon>Kibdelosporangium</taxon>
    </lineage>
</organism>
<accession>A0ABS4TSE5</accession>